<evidence type="ECO:0000259" key="4">
    <source>
        <dbReference type="SMART" id="SM01217"/>
    </source>
</evidence>
<dbReference type="InterPro" id="IPR036881">
    <property type="entry name" value="Glyco_hydro_3_C_sf"/>
</dbReference>
<dbReference type="InterPro" id="IPR013783">
    <property type="entry name" value="Ig-like_fold"/>
</dbReference>
<dbReference type="InterPro" id="IPR026891">
    <property type="entry name" value="Fn3-like"/>
</dbReference>
<dbReference type="InterPro" id="IPR001764">
    <property type="entry name" value="Glyco_hydro_3_N"/>
</dbReference>
<dbReference type="EMBL" id="JAEEGA010000009">
    <property type="protein sequence ID" value="MBP1042107.1"/>
    <property type="molecule type" value="Genomic_DNA"/>
</dbReference>
<keyword evidence="3" id="KW-0812">Transmembrane</keyword>
<dbReference type="InterPro" id="IPR050288">
    <property type="entry name" value="Cellulose_deg_GH3"/>
</dbReference>
<evidence type="ECO:0000313" key="6">
    <source>
        <dbReference type="Proteomes" id="UP000674938"/>
    </source>
</evidence>
<dbReference type="InterPro" id="IPR002772">
    <property type="entry name" value="Glyco_hydro_3_C"/>
</dbReference>
<dbReference type="RefSeq" id="WP_209529003.1">
    <property type="nucleotide sequence ID" value="NZ_JAEEGA010000009.1"/>
</dbReference>
<name>A0A940PCM9_9ENTE</name>
<comment type="similarity">
    <text evidence="1">Belongs to the glycosyl hydrolase 3 family.</text>
</comment>
<dbReference type="SMART" id="SM01217">
    <property type="entry name" value="Fn3_like"/>
    <property type="match status" value="1"/>
</dbReference>
<dbReference type="SUPFAM" id="SSF51445">
    <property type="entry name" value="(Trans)glycosidases"/>
    <property type="match status" value="1"/>
</dbReference>
<proteinExistence type="inferred from homology"/>
<dbReference type="Gene3D" id="2.60.40.10">
    <property type="entry name" value="Immunoglobulins"/>
    <property type="match status" value="1"/>
</dbReference>
<keyword evidence="2 5" id="KW-0378">Hydrolase</keyword>
<organism evidence="5 6">
    <name type="scientific">Vagococcus allomyrinae</name>
    <dbReference type="NCBI Taxonomy" id="2794353"/>
    <lineage>
        <taxon>Bacteria</taxon>
        <taxon>Bacillati</taxon>
        <taxon>Bacillota</taxon>
        <taxon>Bacilli</taxon>
        <taxon>Lactobacillales</taxon>
        <taxon>Enterococcaceae</taxon>
        <taxon>Vagococcus</taxon>
    </lineage>
</organism>
<evidence type="ECO:0000256" key="2">
    <source>
        <dbReference type="ARBA" id="ARBA00022801"/>
    </source>
</evidence>
<feature type="transmembrane region" description="Helical" evidence="3">
    <location>
        <begin position="12"/>
        <end position="36"/>
    </location>
</feature>
<dbReference type="Gene3D" id="3.20.20.300">
    <property type="entry name" value="Glycoside hydrolase, family 3, N-terminal domain"/>
    <property type="match status" value="1"/>
</dbReference>
<keyword evidence="3" id="KW-0472">Membrane</keyword>
<keyword evidence="3" id="KW-1133">Transmembrane helix</keyword>
<feature type="domain" description="Fibronectin type III-like" evidence="4">
    <location>
        <begin position="410"/>
        <end position="488"/>
    </location>
</feature>
<dbReference type="GO" id="GO:0005975">
    <property type="term" value="P:carbohydrate metabolic process"/>
    <property type="evidence" value="ECO:0007669"/>
    <property type="project" value="InterPro"/>
</dbReference>
<sequence length="963" mass="106526">MKKKRRLPIPVAVIIYFITIILTVVLVVGNVVILSYSQIVTGFLGQSSSKLVPAKGEEPVDYFTSDFDSNEALHDYSKQLGQEIVEEAIVLLKNQEKALPLASGNKVSLLGQNSVDLIYGGGGAGSIDTSQAPDFKTVMKKSGFEINPTLWDFYTEGPGKEFRKETPSITGQGAFKVNEVPKSVYTKEVISSFADYQDAAIVTIGRSGGESADLSPDKLDSGFHYLEIDQEERDLLQLAQDNFDKVVVILNTSNPIELDFLENYDIDACIWAGALGQTGAYGIGEVLNGNVNPSGRLVDTYAYDVFSSPAMVNFGDYTIKNSEVASGDKYVVYGEGIYIGYKYYETRYEDVVLGNEDRQAYDYETQVQYPFGYGLSYTDFEWSNYQVKESDDSFEVSLTVTNKGQTAGKETVQLYLQSPYTDYDKDNLIEKAAVQLVGFDKTVEIAAGEAETVTIEVSKEEMKAYDSQGHGTYIVDAGDYYLAAGRNAHEGLNNILAAKGKTVADGMDVEGRKELAKKFTVDQLDAKTYAVSAETGKEISNQFENVDIKKYDDDFVYLSRNDWEGTWPTVYADGKWKASEQLLADLEFSHEENKEDKMPEFEKISEEYGKLSAAMLIGADYDDDKYQALLDQMSLEDMTTLVRMGGYATRYIESINLPGTINKDGPAGISSTLVGGGESTAMGYPAQVVVASTWNSDVVNRMGQAIGEDSLAAKVSGWYAPGINTHRLPFGGRNFEYFSEDSFISGKLSASEVEGAQNKGTFVFMKHFALNDIETNRMGGAMFANEQAVREVFLKPFETTVREGNASGAMAGMNRIGPRWVGSHKGLMTNTLREEWDFTGLVITDQASFPNFYYQDMFGGLEAGTDMWLNTSTMLWNFSDESLTPTMANHLRNASHNIIYTIVNSNAMNGMTANTEVKKVTPKWKFMLFAADAVIGALLAFIFFITTRKLIRQRREKKAAISE</sequence>
<keyword evidence="6" id="KW-1185">Reference proteome</keyword>
<feature type="transmembrane region" description="Helical" evidence="3">
    <location>
        <begin position="926"/>
        <end position="945"/>
    </location>
</feature>
<protein>
    <submittedName>
        <fullName evidence="5">Glycoside hydrolase family 3 protein</fullName>
    </submittedName>
</protein>
<dbReference type="InterPro" id="IPR017853">
    <property type="entry name" value="GH"/>
</dbReference>
<gene>
    <name evidence="5" type="ORF">I6N95_13890</name>
</gene>
<dbReference type="AlphaFoldDB" id="A0A940PCM9"/>
<dbReference type="SUPFAM" id="SSF52279">
    <property type="entry name" value="Beta-D-glucan exohydrolase, C-terminal domain"/>
    <property type="match status" value="1"/>
</dbReference>
<evidence type="ECO:0000256" key="3">
    <source>
        <dbReference type="SAM" id="Phobius"/>
    </source>
</evidence>
<dbReference type="Pfam" id="PF01915">
    <property type="entry name" value="Glyco_hydro_3_C"/>
    <property type="match status" value="1"/>
</dbReference>
<dbReference type="Gene3D" id="3.40.50.1700">
    <property type="entry name" value="Glycoside hydrolase family 3 C-terminal domain"/>
    <property type="match status" value="1"/>
</dbReference>
<dbReference type="Pfam" id="PF00933">
    <property type="entry name" value="Glyco_hydro_3"/>
    <property type="match status" value="1"/>
</dbReference>
<dbReference type="PANTHER" id="PTHR42715:SF10">
    <property type="entry name" value="BETA-GLUCOSIDASE"/>
    <property type="match status" value="1"/>
</dbReference>
<dbReference type="GO" id="GO:0004553">
    <property type="term" value="F:hydrolase activity, hydrolyzing O-glycosyl compounds"/>
    <property type="evidence" value="ECO:0007669"/>
    <property type="project" value="InterPro"/>
</dbReference>
<dbReference type="InterPro" id="IPR036962">
    <property type="entry name" value="Glyco_hydro_3_N_sf"/>
</dbReference>
<dbReference type="Proteomes" id="UP000674938">
    <property type="component" value="Unassembled WGS sequence"/>
</dbReference>
<accession>A0A940PCM9</accession>
<evidence type="ECO:0000313" key="5">
    <source>
        <dbReference type="EMBL" id="MBP1042107.1"/>
    </source>
</evidence>
<dbReference type="PANTHER" id="PTHR42715">
    <property type="entry name" value="BETA-GLUCOSIDASE"/>
    <property type="match status" value="1"/>
</dbReference>
<comment type="caution">
    <text evidence="5">The sequence shown here is derived from an EMBL/GenBank/DDBJ whole genome shotgun (WGS) entry which is preliminary data.</text>
</comment>
<evidence type="ECO:0000256" key="1">
    <source>
        <dbReference type="ARBA" id="ARBA00005336"/>
    </source>
</evidence>
<dbReference type="PRINTS" id="PR00133">
    <property type="entry name" value="GLHYDRLASE3"/>
</dbReference>
<dbReference type="Pfam" id="PF14310">
    <property type="entry name" value="Fn3-like"/>
    <property type="match status" value="1"/>
</dbReference>
<reference evidence="5" key="1">
    <citation type="submission" date="2020-12" db="EMBL/GenBank/DDBJ databases">
        <title>Vagococcus allomyrinae sp. nov. and Enterococcus lavae sp. nov., isolated from the larvae of Allomyrina dichotoma.</title>
        <authorList>
            <person name="Lee S.D."/>
        </authorList>
    </citation>
    <scope>NUCLEOTIDE SEQUENCE</scope>
    <source>
        <strain evidence="5">BWB3-3</strain>
    </source>
</reference>